<dbReference type="Proteomes" id="UP001209553">
    <property type="component" value="Unassembled WGS sequence"/>
</dbReference>
<evidence type="ECO:0000313" key="6">
    <source>
        <dbReference type="EMBL" id="MCU5747004.1"/>
    </source>
</evidence>
<feature type="domain" description="Fe/B12 periplasmic-binding" evidence="5">
    <location>
        <begin position="1"/>
        <end position="156"/>
    </location>
</feature>
<protein>
    <submittedName>
        <fullName evidence="6">ABC transporter substrate-binding protein</fullName>
    </submittedName>
</protein>
<dbReference type="PROSITE" id="PS50983">
    <property type="entry name" value="FE_B12_PBP"/>
    <property type="match status" value="1"/>
</dbReference>
<gene>
    <name evidence="6" type="ORF">N9R04_09980</name>
</gene>
<evidence type="ECO:0000256" key="2">
    <source>
        <dbReference type="ARBA" id="ARBA00008814"/>
    </source>
</evidence>
<evidence type="ECO:0000259" key="5">
    <source>
        <dbReference type="PROSITE" id="PS50983"/>
    </source>
</evidence>
<dbReference type="SUPFAM" id="SSF53807">
    <property type="entry name" value="Helical backbone' metal receptor"/>
    <property type="match status" value="1"/>
</dbReference>
<comment type="subcellular location">
    <subcellularLocation>
        <location evidence="1">Cell envelope</location>
    </subcellularLocation>
</comment>
<keyword evidence="3" id="KW-0813">Transport</keyword>
<dbReference type="PANTHER" id="PTHR30532:SF26">
    <property type="entry name" value="IRON(3+)-HYDROXAMATE-BINDING PROTEIN FHUD"/>
    <property type="match status" value="1"/>
</dbReference>
<dbReference type="InterPro" id="IPR002491">
    <property type="entry name" value="ABC_transptr_periplasmic_BD"/>
</dbReference>
<dbReference type="RefSeq" id="WP_262856710.1">
    <property type="nucleotide sequence ID" value="NZ_JAOPKZ010000018.1"/>
</dbReference>
<keyword evidence="4" id="KW-0732">Signal</keyword>
<name>A0ABT2QSQ6_9STAP</name>
<evidence type="ECO:0000256" key="1">
    <source>
        <dbReference type="ARBA" id="ARBA00004196"/>
    </source>
</evidence>
<sequence length="156" mass="17910">MASIVNEDEKAEKWIKKWERTLKADRAKLSDKINGKSIAVLQSTPKGITAFGKNYGRGTEIVYDGYGMKQPKKLKAETKNAYMVNMSLESLHKYTGDYIILANMGEHPNFTNTNSWKNLKAVKHNKVLNLDISDTQYNDPISLERQRKILFKQLEK</sequence>
<organism evidence="6 7">
    <name type="scientific">Staphylococcus marylandisciuri</name>
    <dbReference type="NCBI Taxonomy" id="2981529"/>
    <lineage>
        <taxon>Bacteria</taxon>
        <taxon>Bacillati</taxon>
        <taxon>Bacillota</taxon>
        <taxon>Bacilli</taxon>
        <taxon>Bacillales</taxon>
        <taxon>Staphylococcaceae</taxon>
        <taxon>Staphylococcus</taxon>
    </lineage>
</organism>
<comment type="caution">
    <text evidence="6">The sequence shown here is derived from an EMBL/GenBank/DDBJ whole genome shotgun (WGS) entry which is preliminary data.</text>
</comment>
<accession>A0ABT2QSQ6</accession>
<dbReference type="EMBL" id="JAOPKZ010000018">
    <property type="protein sequence ID" value="MCU5747004.1"/>
    <property type="molecule type" value="Genomic_DNA"/>
</dbReference>
<dbReference type="InterPro" id="IPR051313">
    <property type="entry name" value="Bact_iron-sidero_bind"/>
</dbReference>
<keyword evidence="7" id="KW-1185">Reference proteome</keyword>
<dbReference type="Pfam" id="PF01497">
    <property type="entry name" value="Peripla_BP_2"/>
    <property type="match status" value="1"/>
</dbReference>
<comment type="similarity">
    <text evidence="2">Belongs to the bacterial solute-binding protein 8 family.</text>
</comment>
<dbReference type="PANTHER" id="PTHR30532">
    <property type="entry name" value="IRON III DICITRATE-BINDING PERIPLASMIC PROTEIN"/>
    <property type="match status" value="1"/>
</dbReference>
<evidence type="ECO:0000256" key="4">
    <source>
        <dbReference type="ARBA" id="ARBA00022729"/>
    </source>
</evidence>
<dbReference type="Gene3D" id="3.40.50.1980">
    <property type="entry name" value="Nitrogenase molybdenum iron protein domain"/>
    <property type="match status" value="1"/>
</dbReference>
<reference evidence="6 7" key="1">
    <citation type="journal article" date="2023" name="Int. J. Syst. Evol. Microbiol.">
        <title>Streptococcus sciuri sp. nov., Staphylococcus marylandisciuri sp. nov. and Staphylococcus americanisciuri sp. nov., isolated from faeces of eastern grey squirrel (Sciurus carolinensis).</title>
        <authorList>
            <person name="Volokhov D.V."/>
            <person name="Zagorodnyaya T.A."/>
            <person name="Furtak V.A."/>
            <person name="Nattanmai G."/>
            <person name="Randall L."/>
            <person name="Jose S."/>
            <person name="Gao Y."/>
            <person name="Eisenberg T."/>
            <person name="Delmonte P."/>
            <person name="Blom J."/>
            <person name="Mitchell K.K."/>
        </authorList>
    </citation>
    <scope>NUCLEOTIDE SEQUENCE [LARGE SCALE GENOMIC DNA]</scope>
    <source>
        <strain evidence="6 7">SQ8-PEA</strain>
    </source>
</reference>
<evidence type="ECO:0000313" key="7">
    <source>
        <dbReference type="Proteomes" id="UP001209553"/>
    </source>
</evidence>
<proteinExistence type="inferred from homology"/>
<evidence type="ECO:0000256" key="3">
    <source>
        <dbReference type="ARBA" id="ARBA00022448"/>
    </source>
</evidence>